<evidence type="ECO:0000313" key="2">
    <source>
        <dbReference type="EMBL" id="MBB3048728.1"/>
    </source>
</evidence>
<keyword evidence="3" id="KW-1185">Reference proteome</keyword>
<keyword evidence="1" id="KW-0175">Coiled coil</keyword>
<evidence type="ECO:0008006" key="4">
    <source>
        <dbReference type="Google" id="ProtNLM"/>
    </source>
</evidence>
<evidence type="ECO:0000256" key="1">
    <source>
        <dbReference type="SAM" id="Coils"/>
    </source>
</evidence>
<accession>A0A7W4W753</accession>
<dbReference type="EMBL" id="JACHWY010000003">
    <property type="protein sequence ID" value="MBB3048728.1"/>
    <property type="molecule type" value="Genomic_DNA"/>
</dbReference>
<gene>
    <name evidence="2" type="ORF">FHR99_003002</name>
</gene>
<comment type="caution">
    <text evidence="2">The sequence shown here is derived from an EMBL/GenBank/DDBJ whole genome shotgun (WGS) entry which is preliminary data.</text>
</comment>
<evidence type="ECO:0000313" key="3">
    <source>
        <dbReference type="Proteomes" id="UP000537130"/>
    </source>
</evidence>
<reference evidence="2 3" key="1">
    <citation type="submission" date="2020-08" db="EMBL/GenBank/DDBJ databases">
        <title>Genomic Encyclopedia of Type Strains, Phase III (KMG-III): the genomes of soil and plant-associated and newly described type strains.</title>
        <authorList>
            <person name="Whitman W."/>
        </authorList>
    </citation>
    <scope>NUCLEOTIDE SEQUENCE [LARGE SCALE GENOMIC DNA]</scope>
    <source>
        <strain evidence="2 3">CECT 8654</strain>
    </source>
</reference>
<name>A0A7W4W753_9GAMM</name>
<dbReference type="Proteomes" id="UP000537130">
    <property type="component" value="Unassembled WGS sequence"/>
</dbReference>
<proteinExistence type="predicted"/>
<dbReference type="RefSeq" id="WP_183411494.1">
    <property type="nucleotide sequence ID" value="NZ_JACHWY010000003.1"/>
</dbReference>
<organism evidence="2 3">
    <name type="scientific">Litorivivens lipolytica</name>
    <dbReference type="NCBI Taxonomy" id="1524264"/>
    <lineage>
        <taxon>Bacteria</taxon>
        <taxon>Pseudomonadati</taxon>
        <taxon>Pseudomonadota</taxon>
        <taxon>Gammaproteobacteria</taxon>
        <taxon>Litorivivens</taxon>
    </lineage>
</organism>
<feature type="coiled-coil region" evidence="1">
    <location>
        <begin position="69"/>
        <end position="96"/>
    </location>
</feature>
<dbReference type="PROSITE" id="PS51257">
    <property type="entry name" value="PROKAR_LIPOPROTEIN"/>
    <property type="match status" value="1"/>
</dbReference>
<dbReference type="AlphaFoldDB" id="A0A7W4W753"/>
<sequence>MLRLLTPLFALSLLTGCETAYINTMEQFGVHKRDILADRIVDVQDAQADGQEQFRSALEQFRSVINVDGGELEKQYDKLQKAYDDSEAAAEKISKRIDKVESVAEALFDEWDDELDQYTNQRLRADSERKLKNTQRGYEQVMRAMRASEKSLEPVLNALRDNTLYLKHNLNASAIGALRGEYRNVNSNVEQLLKAMEKSIAESDAFIKTLE</sequence>
<dbReference type="Pfam" id="PF11172">
    <property type="entry name" value="DUF2959"/>
    <property type="match status" value="1"/>
</dbReference>
<dbReference type="InterPro" id="IPR021342">
    <property type="entry name" value="DUF2959"/>
</dbReference>
<protein>
    <recommendedName>
        <fullName evidence="4">DUF2959 domain-containing protein</fullName>
    </recommendedName>
</protein>